<organism evidence="7">
    <name type="scientific">Chaetomium thermophilum (strain DSM 1495 / CBS 144.50 / IMI 039719)</name>
    <name type="common">Thermochaetoides thermophila</name>
    <dbReference type="NCBI Taxonomy" id="759272"/>
    <lineage>
        <taxon>Eukaryota</taxon>
        <taxon>Fungi</taxon>
        <taxon>Dikarya</taxon>
        <taxon>Ascomycota</taxon>
        <taxon>Pezizomycotina</taxon>
        <taxon>Sordariomycetes</taxon>
        <taxon>Sordariomycetidae</taxon>
        <taxon>Sordariales</taxon>
        <taxon>Chaetomiaceae</taxon>
        <taxon>Thermochaetoides</taxon>
    </lineage>
</organism>
<gene>
    <name evidence="6" type="ORF">CTHT_0059120</name>
</gene>
<dbReference type="PANTHER" id="PTHR15350:SF5">
    <property type="entry name" value="COP9 SIGNALOSOME COMPLEX SUBUNIT 7"/>
    <property type="match status" value="1"/>
</dbReference>
<protein>
    <submittedName>
        <fullName evidence="6">Putative COP9 signalosome protein</fullName>
    </submittedName>
</protein>
<feature type="region of interest" description="Disordered" evidence="4">
    <location>
        <begin position="328"/>
        <end position="367"/>
    </location>
</feature>
<dbReference type="GO" id="GO:0008180">
    <property type="term" value="C:COP9 signalosome"/>
    <property type="evidence" value="ECO:0007669"/>
    <property type="project" value="UniProtKB-KW"/>
</dbReference>
<dbReference type="Proteomes" id="UP000008066">
    <property type="component" value="Unassembled WGS sequence"/>
</dbReference>
<evidence type="ECO:0000313" key="6">
    <source>
        <dbReference type="EMBL" id="EGS19286.1"/>
    </source>
</evidence>
<dbReference type="OrthoDB" id="10265275at2759"/>
<dbReference type="SMART" id="SM00088">
    <property type="entry name" value="PINT"/>
    <property type="match status" value="1"/>
</dbReference>
<evidence type="ECO:0000256" key="1">
    <source>
        <dbReference type="ARBA" id="ARBA00008482"/>
    </source>
</evidence>
<proteinExistence type="inferred from homology"/>
<dbReference type="HOGENOM" id="CLU_754399_0_0_1"/>
<feature type="domain" description="PCI" evidence="5">
    <location>
        <begin position="1"/>
        <end position="163"/>
    </location>
</feature>
<dbReference type="InterPro" id="IPR000717">
    <property type="entry name" value="PCI_dom"/>
</dbReference>
<evidence type="ECO:0000313" key="7">
    <source>
        <dbReference type="Proteomes" id="UP000008066"/>
    </source>
</evidence>
<keyword evidence="2" id="KW-0736">Signalosome</keyword>
<feature type="compositionally biased region" description="Low complexity" evidence="4">
    <location>
        <begin position="264"/>
        <end position="277"/>
    </location>
</feature>
<comment type="similarity">
    <text evidence="1">Belongs to the CSN7/EIF3M family. CSN7 subfamily.</text>
</comment>
<dbReference type="EMBL" id="GL988045">
    <property type="protein sequence ID" value="EGS19286.1"/>
    <property type="molecule type" value="Genomic_DNA"/>
</dbReference>
<evidence type="ECO:0000259" key="5">
    <source>
        <dbReference type="PROSITE" id="PS50250"/>
    </source>
</evidence>
<name>G0SD66_CHATD</name>
<dbReference type="GeneID" id="18259950"/>
<keyword evidence="3" id="KW-0175">Coiled coil</keyword>
<dbReference type="PANTHER" id="PTHR15350">
    <property type="entry name" value="COP9 SIGNALOSOME COMPLEX SUBUNIT 7/DENDRITIC CELL PROTEIN GA17"/>
    <property type="match status" value="1"/>
</dbReference>
<dbReference type="AlphaFoldDB" id="G0SD66"/>
<keyword evidence="7" id="KW-1185">Reference proteome</keyword>
<accession>G0SD66</accession>
<evidence type="ECO:0000256" key="4">
    <source>
        <dbReference type="SAM" id="MobiDB-lite"/>
    </source>
</evidence>
<dbReference type="RefSeq" id="XP_006696231.1">
    <property type="nucleotide sequence ID" value="XM_006696168.1"/>
</dbReference>
<dbReference type="InterPro" id="IPR045237">
    <property type="entry name" value="COPS7/eIF3m"/>
</dbReference>
<sequence>MEQVKALNALEPFVALSKSAASPRVAADLVMQATSAPNTFIFTELLETPQIQALSKSEEFASYLNLLQIFSYGTYADYKSSPGLPELNEAQRLKLRQLSLLTLARKDAGAGSPALTYAALQEALDLPTRQALEELVISAVYAGLIKAQLNPKESVVQINSVAPLRDVAPTAVDSLLASLQAWSDRCDDTLAKLEREMQRVRDNANKRAAREAARAEETKKLIEAEQNGEDAPRLPPLFFEKKYTKAITVPGPATAAIASAASSAAGPSSTPAVASPSTMFPGPNPMELPIRTKPGTAPADGDEASALSDKGPSSKWTKVLAIFKLKGKVKAKDGSPLPEDDDDANTDNKVNSTHPSRRPAHTTVSIT</sequence>
<evidence type="ECO:0000256" key="2">
    <source>
        <dbReference type="ARBA" id="ARBA00022790"/>
    </source>
</evidence>
<dbReference type="KEGG" id="cthr:CTHT_0059120"/>
<dbReference type="Pfam" id="PF01399">
    <property type="entry name" value="PCI"/>
    <property type="match status" value="1"/>
</dbReference>
<evidence type="ECO:0000256" key="3">
    <source>
        <dbReference type="SAM" id="Coils"/>
    </source>
</evidence>
<feature type="region of interest" description="Disordered" evidence="4">
    <location>
        <begin position="264"/>
        <end position="312"/>
    </location>
</feature>
<dbReference type="eggNOG" id="KOG3250">
    <property type="taxonomic scope" value="Eukaryota"/>
</dbReference>
<dbReference type="Pfam" id="PF22061">
    <property type="entry name" value="CSN7_HB_subdom"/>
    <property type="match status" value="1"/>
</dbReference>
<dbReference type="PROSITE" id="PS50250">
    <property type="entry name" value="PCI"/>
    <property type="match status" value="1"/>
</dbReference>
<reference evidence="6 7" key="1">
    <citation type="journal article" date="2011" name="Cell">
        <title>Insight into structure and assembly of the nuclear pore complex by utilizing the genome of a eukaryotic thermophile.</title>
        <authorList>
            <person name="Amlacher S."/>
            <person name="Sarges P."/>
            <person name="Flemming D."/>
            <person name="van Noort V."/>
            <person name="Kunze R."/>
            <person name="Devos D.P."/>
            <person name="Arumugam M."/>
            <person name="Bork P."/>
            <person name="Hurt E."/>
        </authorList>
    </citation>
    <scope>NUCLEOTIDE SEQUENCE [LARGE SCALE GENOMIC DNA]</scope>
    <source>
        <strain evidence="7">DSM 1495 / CBS 144.50 / IMI 039719</strain>
    </source>
</reference>
<dbReference type="STRING" id="759272.G0SD66"/>
<feature type="coiled-coil region" evidence="3">
    <location>
        <begin position="183"/>
        <end position="225"/>
    </location>
</feature>